<evidence type="ECO:0000313" key="1">
    <source>
        <dbReference type="EMBL" id="EES99846.1"/>
    </source>
</evidence>
<sequence>MINGTSGFSLNQPVRQTQYHLPGTSIGFEVHNYNVTGGVLPPIIKPTKKRRSKLETSPFIITAEEADSYLEKMAKTRNDTEFSFQRDMCLSEDLQVIQQRSRLSTFLRNRDQYDYVVQSRASHCGNTHPKLSNGELPSSQIQTVDPLSLSRDPIIVLAAQAAAPLEPKSTSLLLRPCSTPMDSDSGHRASCFTDSKCINAQTNDQAEISDDQLCLSSLGGSYTVSGDEPDKERQPSTVFSGLPKLSMQQSSLASIKIGDTAVSVCDIVADAQGLKAAQLVSPTHVSSQQLRTPDQLVDLDILSYDPNDVRDQMLSVSSISSQLSKELGQRNALRLVECQRKESNPLSVTGSSILDKDKLEDEALKHNRQRHKQVVNIFTRQLKNELVGRAKSGKAAQMGGYLLYSLDKTISVDKLTQEAASQKLLALNPAKALDQIPAIRPLPSVSCTSSSLICRSRSNPPANKHSAFMFHSDYKK</sequence>
<dbReference type="EMBL" id="ACGJ01002453">
    <property type="protein sequence ID" value="EES99846.1"/>
    <property type="molecule type" value="Genomic_DNA"/>
</dbReference>
<dbReference type="OrthoDB" id="10256960at2759"/>
<evidence type="ECO:0000313" key="2">
    <source>
        <dbReference type="Proteomes" id="UP000002488"/>
    </source>
</evidence>
<comment type="caution">
    <text evidence="1">The sequence shown here is derived from an EMBL/GenBank/DDBJ whole genome shotgun (WGS) entry which is preliminary data.</text>
</comment>
<reference evidence="1 2" key="1">
    <citation type="journal article" date="2009" name="PLoS Pathog.">
        <title>Draft genome sequencing of giardia intestinalis assemblage B isolate GS: is human giardiasis caused by two different species?</title>
        <authorList>
            <person name="Franzen O."/>
            <person name="Jerlstrom-Hultqvist J."/>
            <person name="Castro E."/>
            <person name="Sherwood E."/>
            <person name="Ankarklev J."/>
            <person name="Reiner D.S."/>
            <person name="Palm D."/>
            <person name="Andersson J.O."/>
            <person name="Andersson B."/>
            <person name="Svard S.G."/>
        </authorList>
    </citation>
    <scope>NUCLEOTIDE SEQUENCE [LARGE SCALE GENOMIC DNA]</scope>
    <source>
        <strain evidence="2">ATCC 50581 / GS clone H7</strain>
    </source>
</reference>
<accession>C6LVY0</accession>
<organism evidence="1 2">
    <name type="scientific">Giardia intestinalis (strain ATCC 50581 / GS clone H7)</name>
    <name type="common">Giardia lamblia</name>
    <dbReference type="NCBI Taxonomy" id="598745"/>
    <lineage>
        <taxon>Eukaryota</taxon>
        <taxon>Metamonada</taxon>
        <taxon>Diplomonadida</taxon>
        <taxon>Hexamitidae</taxon>
        <taxon>Giardiinae</taxon>
        <taxon>Giardia</taxon>
    </lineage>
</organism>
<protein>
    <submittedName>
        <fullName evidence="1">Uncharacterized protein</fullName>
    </submittedName>
</protein>
<gene>
    <name evidence="1" type="ORF">GL50581_2938</name>
</gene>
<dbReference type="OMA" id="FQRDMCL"/>
<dbReference type="AlphaFoldDB" id="C6LVY0"/>
<dbReference type="Proteomes" id="UP000002488">
    <property type="component" value="Unassembled WGS sequence"/>
</dbReference>
<name>C6LVY0_GIAIB</name>
<proteinExistence type="predicted"/>
<dbReference type="VEuPathDB" id="GiardiaDB:GL50581_2938"/>